<dbReference type="Proteomes" id="UP000177408">
    <property type="component" value="Unassembled WGS sequence"/>
</dbReference>
<proteinExistence type="predicted"/>
<evidence type="ECO:0000313" key="1">
    <source>
        <dbReference type="EMBL" id="OGY58248.1"/>
    </source>
</evidence>
<dbReference type="AlphaFoldDB" id="A0A1G1Z0T8"/>
<dbReference type="EMBL" id="MHIR01000004">
    <property type="protein sequence ID" value="OGY58248.1"/>
    <property type="molecule type" value="Genomic_DNA"/>
</dbReference>
<protein>
    <submittedName>
        <fullName evidence="1">Uncharacterized protein</fullName>
    </submittedName>
</protein>
<gene>
    <name evidence="1" type="ORF">A3H67_03970</name>
</gene>
<reference evidence="1 2" key="1">
    <citation type="journal article" date="2016" name="Nat. Commun.">
        <title>Thousands of microbial genomes shed light on interconnected biogeochemical processes in an aquifer system.</title>
        <authorList>
            <person name="Anantharaman K."/>
            <person name="Brown C.T."/>
            <person name="Hug L.A."/>
            <person name="Sharon I."/>
            <person name="Castelle C.J."/>
            <person name="Probst A.J."/>
            <person name="Thomas B.C."/>
            <person name="Singh A."/>
            <person name="Wilkins M.J."/>
            <person name="Karaoz U."/>
            <person name="Brodie E.L."/>
            <person name="Williams K.H."/>
            <person name="Hubbard S.S."/>
            <person name="Banfield J.F."/>
        </authorList>
    </citation>
    <scope>NUCLEOTIDE SEQUENCE [LARGE SCALE GENOMIC DNA]</scope>
</reference>
<name>A0A1G1Z0T8_9BACT</name>
<sequence length="213" mass="23641">MSEDMLGQVVRKLAQLPTAMLGMLFDLLNKITGPKGTMWLRRLKRFLRGENPFGVPKTFEVTTDGRIGEQLVADIEAQGDHVGDIAKQLIHGKKFVATNGITYKLALIMGDEFKDDDRITSNIRAEAAKHGYVDPPMELALYVREMFSDEDLEQIGLWALIIMHEAVADSDGNLSLLGLDRDVGGRSLSAFNVSPDDEWDRGFGFLFLVPASN</sequence>
<evidence type="ECO:0000313" key="2">
    <source>
        <dbReference type="Proteomes" id="UP000177408"/>
    </source>
</evidence>
<organism evidence="1 2">
    <name type="scientific">Candidatus Buchananbacteria bacterium RIFCSPLOWO2_02_FULL_46_11b</name>
    <dbReference type="NCBI Taxonomy" id="1797548"/>
    <lineage>
        <taxon>Bacteria</taxon>
        <taxon>Candidatus Buchananiibacteriota</taxon>
    </lineage>
</organism>
<comment type="caution">
    <text evidence="1">The sequence shown here is derived from an EMBL/GenBank/DDBJ whole genome shotgun (WGS) entry which is preliminary data.</text>
</comment>
<accession>A0A1G1Z0T8</accession>